<organism evidence="1 2">
    <name type="scientific">Trifolium pratense</name>
    <name type="common">Red clover</name>
    <dbReference type="NCBI Taxonomy" id="57577"/>
    <lineage>
        <taxon>Eukaryota</taxon>
        <taxon>Viridiplantae</taxon>
        <taxon>Streptophyta</taxon>
        <taxon>Embryophyta</taxon>
        <taxon>Tracheophyta</taxon>
        <taxon>Spermatophyta</taxon>
        <taxon>Magnoliopsida</taxon>
        <taxon>eudicotyledons</taxon>
        <taxon>Gunneridae</taxon>
        <taxon>Pentapetalae</taxon>
        <taxon>rosids</taxon>
        <taxon>fabids</taxon>
        <taxon>Fabales</taxon>
        <taxon>Fabaceae</taxon>
        <taxon>Papilionoideae</taxon>
        <taxon>50 kb inversion clade</taxon>
        <taxon>NPAAA clade</taxon>
        <taxon>Hologalegina</taxon>
        <taxon>IRL clade</taxon>
        <taxon>Trifolieae</taxon>
        <taxon>Trifolium</taxon>
    </lineage>
</organism>
<dbReference type="Proteomes" id="UP001177021">
    <property type="component" value="Unassembled WGS sequence"/>
</dbReference>
<proteinExistence type="predicted"/>
<keyword evidence="2" id="KW-1185">Reference proteome</keyword>
<gene>
    <name evidence="1" type="ORF">MILVUS5_LOCUS2883</name>
</gene>
<evidence type="ECO:0000313" key="1">
    <source>
        <dbReference type="EMBL" id="CAJ2631304.1"/>
    </source>
</evidence>
<reference evidence="1" key="1">
    <citation type="submission" date="2023-10" db="EMBL/GenBank/DDBJ databases">
        <authorList>
            <person name="Rodriguez Cubillos JULIANA M."/>
            <person name="De Vega J."/>
        </authorList>
    </citation>
    <scope>NUCLEOTIDE SEQUENCE</scope>
</reference>
<sequence>MEAETRRKVEDMVLDILQKSDIQETTEFTIRVAASERLGIDLSGPDTKRFVRTIIETYLLSIANAQKSPPQLSTEVPVTPIEPPQVSNEPVNVTTPKEPPQELNKVVGVKRKNDDSEKVICQLSTRRNVAVRDFKGMTLVSIREFYNKDGKQLPTAKGISLSSEQWTTFKNCVPAIEEAITKLEGRIRSGINGKKNGEVASSVIDVPVEPVAIEPVTIESVPIEIVRFDGKNFQVWAEQMELFLKQLKINYVLTEPCPNATLGEKDASAGETKAAEKRWLNDDLTCRRNILSHLSDNLFNKYANRKMSAKDLWEDLKFVYLYEEYGTKISQTLLLLLECLSRRTSMLVSSFQSFHYPGKTCPSS</sequence>
<protein>
    <submittedName>
        <fullName evidence="1">Uncharacterized protein</fullName>
    </submittedName>
</protein>
<accession>A0ACB0IG68</accession>
<dbReference type="EMBL" id="CASHSV030000001">
    <property type="protein sequence ID" value="CAJ2631304.1"/>
    <property type="molecule type" value="Genomic_DNA"/>
</dbReference>
<evidence type="ECO:0000313" key="2">
    <source>
        <dbReference type="Proteomes" id="UP001177021"/>
    </source>
</evidence>
<comment type="caution">
    <text evidence="1">The sequence shown here is derived from an EMBL/GenBank/DDBJ whole genome shotgun (WGS) entry which is preliminary data.</text>
</comment>
<name>A0ACB0IG68_TRIPR</name>